<evidence type="ECO:0000256" key="1">
    <source>
        <dbReference type="SAM" id="MobiDB-lite"/>
    </source>
</evidence>
<sequence length="194" mass="21379">MARRAAPRPRLLPILLLLSASNVSAALRAPLTARAARRGARQPALVRMEAEGWAEETPTPAEGEVHDAPTFRRTKGKLRPRKPKDNRDRLLYDVKEVTPPPKKLGTFRLEPSLSCGDIIQHKGRTFVIQKVSYMYSYVGGTYRMTSKGADVKETSREAVEKFMTRMLPSKPGEKLDGTTDKSSEGSSATESGAP</sequence>
<feature type="compositionally biased region" description="Low complexity" evidence="1">
    <location>
        <begin position="184"/>
        <end position="194"/>
    </location>
</feature>
<evidence type="ECO:0000256" key="2">
    <source>
        <dbReference type="SAM" id="SignalP"/>
    </source>
</evidence>
<reference evidence="3 4" key="1">
    <citation type="journal article" date="2024" name="Science">
        <title>Giant polyketide synthase enzymes in the biosynthesis of giant marine polyether toxins.</title>
        <authorList>
            <person name="Fallon T.R."/>
            <person name="Shende V.V."/>
            <person name="Wierzbicki I.H."/>
            <person name="Pendleton A.L."/>
            <person name="Watervoot N.F."/>
            <person name="Auber R.P."/>
            <person name="Gonzalez D.J."/>
            <person name="Wisecaver J.H."/>
            <person name="Moore B.S."/>
        </authorList>
    </citation>
    <scope>NUCLEOTIDE SEQUENCE [LARGE SCALE GENOMIC DNA]</scope>
    <source>
        <strain evidence="3 4">12B1</strain>
    </source>
</reference>
<dbReference type="PANTHER" id="PTHR36397:SF1">
    <property type="entry name" value="OS04G0482900 PROTEIN"/>
    <property type="match status" value="1"/>
</dbReference>
<accession>A0AB34IGK1</accession>
<organism evidence="3 4">
    <name type="scientific">Prymnesium parvum</name>
    <name type="common">Toxic golden alga</name>
    <dbReference type="NCBI Taxonomy" id="97485"/>
    <lineage>
        <taxon>Eukaryota</taxon>
        <taxon>Haptista</taxon>
        <taxon>Haptophyta</taxon>
        <taxon>Prymnesiophyceae</taxon>
        <taxon>Prymnesiales</taxon>
        <taxon>Prymnesiaceae</taxon>
        <taxon>Prymnesium</taxon>
    </lineage>
</organism>
<feature type="region of interest" description="Disordered" evidence="1">
    <location>
        <begin position="165"/>
        <end position="194"/>
    </location>
</feature>
<feature type="chain" id="PRO_5044235433" evidence="2">
    <location>
        <begin position="26"/>
        <end position="194"/>
    </location>
</feature>
<name>A0AB34IGK1_PRYPA</name>
<keyword evidence="4" id="KW-1185">Reference proteome</keyword>
<feature type="compositionally biased region" description="Basic and acidic residues" evidence="1">
    <location>
        <begin position="171"/>
        <end position="183"/>
    </location>
</feature>
<dbReference type="PANTHER" id="PTHR36397">
    <property type="entry name" value="OSJNBA0081L15.1 PROTEIN"/>
    <property type="match status" value="1"/>
</dbReference>
<gene>
    <name evidence="3" type="ORF">AB1Y20_013806</name>
</gene>
<protein>
    <submittedName>
        <fullName evidence="3">Uncharacterized protein</fullName>
    </submittedName>
</protein>
<evidence type="ECO:0000313" key="4">
    <source>
        <dbReference type="Proteomes" id="UP001515480"/>
    </source>
</evidence>
<evidence type="ECO:0000313" key="3">
    <source>
        <dbReference type="EMBL" id="KAL1498481.1"/>
    </source>
</evidence>
<feature type="signal peptide" evidence="2">
    <location>
        <begin position="1"/>
        <end position="25"/>
    </location>
</feature>
<proteinExistence type="predicted"/>
<dbReference type="AlphaFoldDB" id="A0AB34IGK1"/>
<comment type="caution">
    <text evidence="3">The sequence shown here is derived from an EMBL/GenBank/DDBJ whole genome shotgun (WGS) entry which is preliminary data.</text>
</comment>
<keyword evidence="2" id="KW-0732">Signal</keyword>
<dbReference type="Proteomes" id="UP001515480">
    <property type="component" value="Unassembled WGS sequence"/>
</dbReference>
<dbReference type="EMBL" id="JBGBPQ010000027">
    <property type="protein sequence ID" value="KAL1498481.1"/>
    <property type="molecule type" value="Genomic_DNA"/>
</dbReference>